<keyword evidence="2" id="KW-1185">Reference proteome</keyword>
<evidence type="ECO:0000313" key="2">
    <source>
        <dbReference type="Proteomes" id="UP000265520"/>
    </source>
</evidence>
<comment type="caution">
    <text evidence="1">The sequence shown here is derived from an EMBL/GenBank/DDBJ whole genome shotgun (WGS) entry which is preliminary data.</text>
</comment>
<protein>
    <submittedName>
        <fullName evidence="1">Uncharacterized protein</fullName>
    </submittedName>
</protein>
<sequence length="93" mass="10716">MGAWVSNNWVWNFDWTHVLTDIEAETALDLQLILQEVQPRMGVMDRRRWILNVVGSFSVKSAYKDLQNRSGALDLEPHTAKALQSLWLNHVPS</sequence>
<organism evidence="1 2">
    <name type="scientific">Trifolium medium</name>
    <dbReference type="NCBI Taxonomy" id="97028"/>
    <lineage>
        <taxon>Eukaryota</taxon>
        <taxon>Viridiplantae</taxon>
        <taxon>Streptophyta</taxon>
        <taxon>Embryophyta</taxon>
        <taxon>Tracheophyta</taxon>
        <taxon>Spermatophyta</taxon>
        <taxon>Magnoliopsida</taxon>
        <taxon>eudicotyledons</taxon>
        <taxon>Gunneridae</taxon>
        <taxon>Pentapetalae</taxon>
        <taxon>rosids</taxon>
        <taxon>fabids</taxon>
        <taxon>Fabales</taxon>
        <taxon>Fabaceae</taxon>
        <taxon>Papilionoideae</taxon>
        <taxon>50 kb inversion clade</taxon>
        <taxon>NPAAA clade</taxon>
        <taxon>Hologalegina</taxon>
        <taxon>IRL clade</taxon>
        <taxon>Trifolieae</taxon>
        <taxon>Trifolium</taxon>
    </lineage>
</organism>
<gene>
    <name evidence="1" type="ORF">A2U01_0007427</name>
</gene>
<dbReference type="Proteomes" id="UP000265520">
    <property type="component" value="Unassembled WGS sequence"/>
</dbReference>
<proteinExistence type="predicted"/>
<dbReference type="EMBL" id="LXQA010010541">
    <property type="protein sequence ID" value="MCH86569.1"/>
    <property type="molecule type" value="Genomic_DNA"/>
</dbReference>
<feature type="non-terminal residue" evidence="1">
    <location>
        <position position="93"/>
    </location>
</feature>
<dbReference type="AlphaFoldDB" id="A0A392MHP9"/>
<reference evidence="1 2" key="1">
    <citation type="journal article" date="2018" name="Front. Plant Sci.">
        <title>Red Clover (Trifolium pratense) and Zigzag Clover (T. medium) - A Picture of Genomic Similarities and Differences.</title>
        <authorList>
            <person name="Dluhosova J."/>
            <person name="Istvanek J."/>
            <person name="Nedelnik J."/>
            <person name="Repkova J."/>
        </authorList>
    </citation>
    <scope>NUCLEOTIDE SEQUENCE [LARGE SCALE GENOMIC DNA]</scope>
    <source>
        <strain evidence="2">cv. 10/8</strain>
        <tissue evidence="1">Leaf</tissue>
    </source>
</reference>
<evidence type="ECO:0000313" key="1">
    <source>
        <dbReference type="EMBL" id="MCH86569.1"/>
    </source>
</evidence>
<name>A0A392MHP9_9FABA</name>
<accession>A0A392MHP9</accession>